<dbReference type="EMBL" id="JABXWD010000234">
    <property type="protein sequence ID" value="MBV6342319.1"/>
    <property type="molecule type" value="Genomic_DNA"/>
</dbReference>
<gene>
    <name evidence="2" type="ORF">HWQ67_12050</name>
</gene>
<comment type="caution">
    <text evidence="2">The sequence shown here is derived from an EMBL/GenBank/DDBJ whole genome shotgun (WGS) entry which is preliminary data.</text>
</comment>
<feature type="region of interest" description="Disordered" evidence="1">
    <location>
        <begin position="22"/>
        <end position="65"/>
    </location>
</feature>
<dbReference type="Proteomes" id="UP001196980">
    <property type="component" value="Unassembled WGS sequence"/>
</dbReference>
<accession>A0ABS6S0C6</accession>
<evidence type="ECO:0000256" key="1">
    <source>
        <dbReference type="SAM" id="MobiDB-lite"/>
    </source>
</evidence>
<sequence length="152" mass="17541">MVKVPQHWIDRGWWPPTKAEVDRLYGEGSETESDPAPEHVSDTESVETEGDSSFCPGVDTSDHEAEEQLEFVEIAEQPYLSPSMVDCKTETRQDRPRESTIDEQLRKARSSASMETMVRNIYHELLRRCSEDELILLAKTILDRTKERAYRP</sequence>
<name>A0ABS6S0C6_9BACT</name>
<organism evidence="2 3">
    <name type="scientific">Candidatus Magnetobacterium casense</name>
    <dbReference type="NCBI Taxonomy" id="1455061"/>
    <lineage>
        <taxon>Bacteria</taxon>
        <taxon>Pseudomonadati</taxon>
        <taxon>Nitrospirota</taxon>
        <taxon>Thermodesulfovibrionia</taxon>
        <taxon>Thermodesulfovibrionales</taxon>
        <taxon>Candidatus Magnetobacteriaceae</taxon>
        <taxon>Candidatus Magnetobacterium</taxon>
    </lineage>
</organism>
<evidence type="ECO:0000313" key="2">
    <source>
        <dbReference type="EMBL" id="MBV6342319.1"/>
    </source>
</evidence>
<evidence type="ECO:0000313" key="3">
    <source>
        <dbReference type="Proteomes" id="UP001196980"/>
    </source>
</evidence>
<proteinExistence type="predicted"/>
<protein>
    <submittedName>
        <fullName evidence="2">Uncharacterized protein</fullName>
    </submittedName>
</protein>
<feature type="region of interest" description="Disordered" evidence="1">
    <location>
        <begin position="82"/>
        <end position="108"/>
    </location>
</feature>
<reference evidence="2 3" key="1">
    <citation type="journal article" date="2020" name="J Geophys Res Biogeosci">
        <title>Magnetotaxis as an Adaptation to Enable Bacterial Shuttling of Microbial Sulfur and Sulfur Cycling Across Aquatic Oxic#Anoxic Interfaces.</title>
        <authorList>
            <person name="Li J."/>
            <person name="Liu P."/>
            <person name="Wang J."/>
            <person name="Roberts A.P."/>
            <person name="Pan Y."/>
        </authorList>
    </citation>
    <scope>NUCLEOTIDE SEQUENCE [LARGE SCALE GENOMIC DNA]</scope>
    <source>
        <strain evidence="2 3">MYR-1_YQ</strain>
    </source>
</reference>
<keyword evidence="3" id="KW-1185">Reference proteome</keyword>
<feature type="compositionally biased region" description="Basic and acidic residues" evidence="1">
    <location>
        <begin position="87"/>
        <end position="106"/>
    </location>
</feature>